<evidence type="ECO:0000313" key="1">
    <source>
        <dbReference type="EMBL" id="VFK08449.1"/>
    </source>
</evidence>
<proteinExistence type="predicted"/>
<dbReference type="EMBL" id="CAADFM010000017">
    <property type="protein sequence ID" value="VFK08449.1"/>
    <property type="molecule type" value="Genomic_DNA"/>
</dbReference>
<sequence length="41" mass="4334">MVMETEMTLAGQPGGIRLEFRVVAMNKAGEGELGNSILAVL</sequence>
<accession>A0A450X5Z8</accession>
<protein>
    <recommendedName>
        <fullName evidence="3">Fibronectin type-III domain-containing protein</fullName>
    </recommendedName>
</protein>
<organism evidence="2">
    <name type="scientific">Candidatus Kentrum sp. LPFa</name>
    <dbReference type="NCBI Taxonomy" id="2126335"/>
    <lineage>
        <taxon>Bacteria</taxon>
        <taxon>Pseudomonadati</taxon>
        <taxon>Pseudomonadota</taxon>
        <taxon>Gammaproteobacteria</taxon>
        <taxon>Candidatus Kentrum</taxon>
    </lineage>
</organism>
<gene>
    <name evidence="1" type="ORF">BECKLPF1236A_GA0070988_1001723</name>
    <name evidence="2" type="ORF">BECKLPF1236C_GA0070990_1001524</name>
</gene>
<evidence type="ECO:0008006" key="3">
    <source>
        <dbReference type="Google" id="ProtNLM"/>
    </source>
</evidence>
<evidence type="ECO:0000313" key="2">
    <source>
        <dbReference type="EMBL" id="VFK24703.1"/>
    </source>
</evidence>
<dbReference type="EMBL" id="CAADFP010000015">
    <property type="protein sequence ID" value="VFK24703.1"/>
    <property type="molecule type" value="Genomic_DNA"/>
</dbReference>
<name>A0A450X5Z8_9GAMM</name>
<dbReference type="AlphaFoldDB" id="A0A450X5Z8"/>
<reference evidence="2" key="1">
    <citation type="submission" date="2019-02" db="EMBL/GenBank/DDBJ databases">
        <authorList>
            <person name="Gruber-Vodicka R. H."/>
            <person name="Seah K. B. B."/>
        </authorList>
    </citation>
    <scope>NUCLEOTIDE SEQUENCE</scope>
    <source>
        <strain evidence="1">BECK_S312</strain>
        <strain evidence="2">BECK_S426</strain>
    </source>
</reference>